<accession>A0ABV8CAI6</accession>
<dbReference type="SUPFAM" id="SSF56112">
    <property type="entry name" value="Protein kinase-like (PK-like)"/>
    <property type="match status" value="1"/>
</dbReference>
<dbReference type="RefSeq" id="WP_382380549.1">
    <property type="nucleotide sequence ID" value="NZ_JBHRZI010000057.1"/>
</dbReference>
<dbReference type="Gene3D" id="3.90.1200.10">
    <property type="match status" value="1"/>
</dbReference>
<evidence type="ECO:0000259" key="1">
    <source>
        <dbReference type="Pfam" id="PF01636"/>
    </source>
</evidence>
<dbReference type="EMBL" id="JBHRZI010000057">
    <property type="protein sequence ID" value="MFC3898780.1"/>
    <property type="molecule type" value="Genomic_DNA"/>
</dbReference>
<dbReference type="InterPro" id="IPR002575">
    <property type="entry name" value="Aminoglycoside_PTrfase"/>
</dbReference>
<evidence type="ECO:0000313" key="2">
    <source>
        <dbReference type="EMBL" id="MFC3898780.1"/>
    </source>
</evidence>
<organism evidence="2 3">
    <name type="scientific">Lentzea rhizosphaerae</name>
    <dbReference type="NCBI Taxonomy" id="2041025"/>
    <lineage>
        <taxon>Bacteria</taxon>
        <taxon>Bacillati</taxon>
        <taxon>Actinomycetota</taxon>
        <taxon>Actinomycetes</taxon>
        <taxon>Pseudonocardiales</taxon>
        <taxon>Pseudonocardiaceae</taxon>
        <taxon>Lentzea</taxon>
    </lineage>
</organism>
<dbReference type="Pfam" id="PF01636">
    <property type="entry name" value="APH"/>
    <property type="match status" value="1"/>
</dbReference>
<dbReference type="Proteomes" id="UP001595690">
    <property type="component" value="Unassembled WGS sequence"/>
</dbReference>
<proteinExistence type="predicted"/>
<reference evidence="3" key="1">
    <citation type="journal article" date="2019" name="Int. J. Syst. Evol. Microbiol.">
        <title>The Global Catalogue of Microorganisms (GCM) 10K type strain sequencing project: providing services to taxonomists for standard genome sequencing and annotation.</title>
        <authorList>
            <consortium name="The Broad Institute Genomics Platform"/>
            <consortium name="The Broad Institute Genome Sequencing Center for Infectious Disease"/>
            <person name="Wu L."/>
            <person name="Ma J."/>
        </authorList>
    </citation>
    <scope>NUCLEOTIDE SEQUENCE [LARGE SCALE GENOMIC DNA]</scope>
    <source>
        <strain evidence="3">CGMCC 4.7405</strain>
    </source>
</reference>
<dbReference type="Gene3D" id="3.30.200.150">
    <property type="match status" value="1"/>
</dbReference>
<feature type="domain" description="Aminoglycoside phosphotransferase" evidence="1">
    <location>
        <begin position="60"/>
        <end position="222"/>
    </location>
</feature>
<dbReference type="InterPro" id="IPR011009">
    <property type="entry name" value="Kinase-like_dom_sf"/>
</dbReference>
<name>A0ABV8CAI6_9PSEU</name>
<protein>
    <submittedName>
        <fullName evidence="2">Phosphotransferase</fullName>
    </submittedName>
</protein>
<gene>
    <name evidence="2" type="ORF">ACFOWZ_45555</name>
</gene>
<keyword evidence="3" id="KW-1185">Reference proteome</keyword>
<evidence type="ECO:0000313" key="3">
    <source>
        <dbReference type="Proteomes" id="UP001595690"/>
    </source>
</evidence>
<sequence>MIQDECWADHFRAQGHPAVVLLGRGVEGVVHDLGDGLVGKVWFQRGAADLLLTQEFQQELLAQELPYETPLILQIDEVDGHAVTLERRLPGTPLSVLLQEERIPLAVAHEAALAAATGLAGTQAGPAARALTVLDEPTSLWAGQERWTDALAALVQRRAVAHSEVLRARITDFDEKLVRVHRLLKRVPPGPDRILHADLVPPNILVDDEFRVTAVIDWSFLTTAGDHTFEASVAAGIFDMYGPGARVSDDALTAVLVEQHGHSLARMLLYRAAYAIATANAFSADGSDGHFAWCAAVLEREDVVETLFSANPDL</sequence>
<comment type="caution">
    <text evidence="2">The sequence shown here is derived from an EMBL/GenBank/DDBJ whole genome shotgun (WGS) entry which is preliminary data.</text>
</comment>